<reference evidence="2" key="1">
    <citation type="submission" date="2021-01" db="EMBL/GenBank/DDBJ databases">
        <authorList>
            <consortium name="Genoscope - CEA"/>
            <person name="William W."/>
        </authorList>
    </citation>
    <scope>NUCLEOTIDE SEQUENCE</scope>
</reference>
<dbReference type="Proteomes" id="UP000692954">
    <property type="component" value="Unassembled WGS sequence"/>
</dbReference>
<evidence type="ECO:0000313" key="2">
    <source>
        <dbReference type="EMBL" id="CAD8121185.1"/>
    </source>
</evidence>
<dbReference type="AlphaFoldDB" id="A0A8S1R133"/>
<evidence type="ECO:0008006" key="4">
    <source>
        <dbReference type="Google" id="ProtNLM"/>
    </source>
</evidence>
<accession>A0A8S1R133</accession>
<feature type="transmembrane region" description="Helical" evidence="1">
    <location>
        <begin position="110"/>
        <end position="129"/>
    </location>
</feature>
<keyword evidence="1" id="KW-0812">Transmembrane</keyword>
<proteinExistence type="predicted"/>
<keyword evidence="3" id="KW-1185">Reference proteome</keyword>
<sequence>MKIEIQQMRFQKFNPIGIVRIYQNEKIIEYQIDISKCLRLNDLIYMIVYILYIKFYLTYNLQESFQNNFQLYFLIQQENSQHYKDKYKIDHQYLDYNRIWLIFQDSIKDSMFIILKLSIQLHLLGYLMLII</sequence>
<comment type="caution">
    <text evidence="2">The sequence shown here is derived from an EMBL/GenBank/DDBJ whole genome shotgun (WGS) entry which is preliminary data.</text>
</comment>
<name>A0A8S1R133_9CILI</name>
<dbReference type="EMBL" id="CAJJDN010000130">
    <property type="protein sequence ID" value="CAD8121185.1"/>
    <property type="molecule type" value="Genomic_DNA"/>
</dbReference>
<organism evidence="2 3">
    <name type="scientific">Paramecium sonneborni</name>
    <dbReference type="NCBI Taxonomy" id="65129"/>
    <lineage>
        <taxon>Eukaryota</taxon>
        <taxon>Sar</taxon>
        <taxon>Alveolata</taxon>
        <taxon>Ciliophora</taxon>
        <taxon>Intramacronucleata</taxon>
        <taxon>Oligohymenophorea</taxon>
        <taxon>Peniculida</taxon>
        <taxon>Parameciidae</taxon>
        <taxon>Paramecium</taxon>
    </lineage>
</organism>
<gene>
    <name evidence="2" type="ORF">PSON_ATCC_30995.1.T1300114</name>
</gene>
<evidence type="ECO:0000313" key="3">
    <source>
        <dbReference type="Proteomes" id="UP000692954"/>
    </source>
</evidence>
<evidence type="ECO:0000256" key="1">
    <source>
        <dbReference type="SAM" id="Phobius"/>
    </source>
</evidence>
<keyword evidence="1" id="KW-0472">Membrane</keyword>
<feature type="transmembrane region" description="Helical" evidence="1">
    <location>
        <begin position="43"/>
        <end position="61"/>
    </location>
</feature>
<protein>
    <recommendedName>
        <fullName evidence="4">Transmembrane protein</fullName>
    </recommendedName>
</protein>
<keyword evidence="1" id="KW-1133">Transmembrane helix</keyword>